<dbReference type="GO" id="GO:0008168">
    <property type="term" value="F:methyltransferase activity"/>
    <property type="evidence" value="ECO:0007669"/>
    <property type="project" value="TreeGrafter"/>
</dbReference>
<dbReference type="Pfam" id="PF13489">
    <property type="entry name" value="Methyltransf_23"/>
    <property type="match status" value="1"/>
</dbReference>
<dbReference type="InterPro" id="IPR029063">
    <property type="entry name" value="SAM-dependent_MTases_sf"/>
</dbReference>
<sequence>MQAKSGQPIPCLISIAVLPRRDRRPPYRWRRRVGKGDHASWLVQTGQPRPLCAEQASRLPTEATPRRLGTDRPTKEASWLDYPMVRGKYRPHHLHFTLKSILLLNSEPAIVSVMSASHELQLGSPSHGDFEVDPEVAQDEGETDRDDSESVLSSTASITSSILEYRKINGRTFASSSTTDYWAPNDDQHLEGFDVAHHWITKMLDDKLYLAPIGDNPQRILDVGTGSGIWAIDVADEHPSAEIIGTDITPTQPGWVPPNLKFQIEDAQLDWTFAPESFDFIHVRYLQGAIDDWPRLYNQIYKFLKPGGWFQHLEPDIELRSDNPAVAVNKDHIFQRWAQLFYDAGDKLGRTFRFSGNILDDWAADAGFTDVVHRKFKIPYGSWPKDAKLKELGSYTGHYLDLSLDGFAVFPVGQLLGWSIEEVQVLVAQMRAAVLSRKNLTNGDMSARPPRTLNMEHSLTRSRHLIYGRKPATPRATTSPESGPQAGN</sequence>
<dbReference type="STRING" id="100787.A0A0G4MFD6"/>
<feature type="compositionally biased region" description="Basic and acidic residues" evidence="2">
    <location>
        <begin position="64"/>
        <end position="74"/>
    </location>
</feature>
<dbReference type="CDD" id="cd02440">
    <property type="entry name" value="AdoMet_MTases"/>
    <property type="match status" value="1"/>
</dbReference>
<dbReference type="SUPFAM" id="SSF53335">
    <property type="entry name" value="S-adenosyl-L-methionine-dependent methyltransferases"/>
    <property type="match status" value="1"/>
</dbReference>
<protein>
    <recommendedName>
        <fullName evidence="5">Methyltransferase domain-containing protein</fullName>
    </recommendedName>
</protein>
<feature type="compositionally biased region" description="Polar residues" evidence="2">
    <location>
        <begin position="475"/>
        <end position="488"/>
    </location>
</feature>
<dbReference type="PANTHER" id="PTHR43591:SF10">
    <property type="entry name" value="ABC TRANSMEMBRANE TYPE-1 DOMAIN-CONTAINING PROTEIN-RELATED"/>
    <property type="match status" value="1"/>
</dbReference>
<comment type="similarity">
    <text evidence="1">Belongs to the methyltransferase superfamily. LaeA methyltransferase family.</text>
</comment>
<dbReference type="Proteomes" id="UP000044602">
    <property type="component" value="Unassembled WGS sequence"/>
</dbReference>
<feature type="region of interest" description="Disordered" evidence="2">
    <location>
        <begin position="122"/>
        <end position="153"/>
    </location>
</feature>
<dbReference type="AlphaFoldDB" id="A0A0G4MFD6"/>
<evidence type="ECO:0008006" key="5">
    <source>
        <dbReference type="Google" id="ProtNLM"/>
    </source>
</evidence>
<evidence type="ECO:0000313" key="3">
    <source>
        <dbReference type="EMBL" id="CRK32912.1"/>
    </source>
</evidence>
<proteinExistence type="inferred from homology"/>
<feature type="region of interest" description="Disordered" evidence="2">
    <location>
        <begin position="54"/>
        <end position="74"/>
    </location>
</feature>
<dbReference type="PANTHER" id="PTHR43591">
    <property type="entry name" value="METHYLTRANSFERASE"/>
    <property type="match status" value="1"/>
</dbReference>
<name>A0A0G4MFD6_VERLO</name>
<feature type="compositionally biased region" description="Acidic residues" evidence="2">
    <location>
        <begin position="131"/>
        <end position="149"/>
    </location>
</feature>
<dbReference type="Gene3D" id="3.40.50.150">
    <property type="entry name" value="Vaccinia Virus protein VP39"/>
    <property type="match status" value="1"/>
</dbReference>
<evidence type="ECO:0000256" key="2">
    <source>
        <dbReference type="SAM" id="MobiDB-lite"/>
    </source>
</evidence>
<accession>A0A0G4MFD6</accession>
<evidence type="ECO:0000256" key="1">
    <source>
        <dbReference type="ARBA" id="ARBA00038158"/>
    </source>
</evidence>
<evidence type="ECO:0000313" key="4">
    <source>
        <dbReference type="Proteomes" id="UP000044602"/>
    </source>
</evidence>
<gene>
    <name evidence="3" type="ORF">BN1708_016190</name>
</gene>
<organism evidence="3 4">
    <name type="scientific">Verticillium longisporum</name>
    <name type="common">Verticillium dahliae var. longisporum</name>
    <dbReference type="NCBI Taxonomy" id="100787"/>
    <lineage>
        <taxon>Eukaryota</taxon>
        <taxon>Fungi</taxon>
        <taxon>Dikarya</taxon>
        <taxon>Ascomycota</taxon>
        <taxon>Pezizomycotina</taxon>
        <taxon>Sordariomycetes</taxon>
        <taxon>Hypocreomycetidae</taxon>
        <taxon>Glomerellales</taxon>
        <taxon>Plectosphaerellaceae</taxon>
        <taxon>Verticillium</taxon>
    </lineage>
</organism>
<reference evidence="3 4" key="1">
    <citation type="submission" date="2015-05" db="EMBL/GenBank/DDBJ databases">
        <authorList>
            <person name="Wang D.B."/>
            <person name="Wang M."/>
        </authorList>
    </citation>
    <scope>NUCLEOTIDE SEQUENCE [LARGE SCALE GENOMIC DNA]</scope>
    <source>
        <strain evidence="3">VL1</strain>
    </source>
</reference>
<feature type="region of interest" description="Disordered" evidence="2">
    <location>
        <begin position="464"/>
        <end position="488"/>
    </location>
</feature>
<dbReference type="EMBL" id="CVQH01022361">
    <property type="protein sequence ID" value="CRK32912.1"/>
    <property type="molecule type" value="Genomic_DNA"/>
</dbReference>
<keyword evidence="4" id="KW-1185">Reference proteome</keyword>